<name>A0A162XWX2_PHYB8</name>
<organism evidence="2 3">
    <name type="scientific">Phycomyces blakesleeanus (strain ATCC 8743b / DSM 1359 / FGSC 10004 / NBRC 33097 / NRRL 1555)</name>
    <dbReference type="NCBI Taxonomy" id="763407"/>
    <lineage>
        <taxon>Eukaryota</taxon>
        <taxon>Fungi</taxon>
        <taxon>Fungi incertae sedis</taxon>
        <taxon>Mucoromycota</taxon>
        <taxon>Mucoromycotina</taxon>
        <taxon>Mucoromycetes</taxon>
        <taxon>Mucorales</taxon>
        <taxon>Phycomycetaceae</taxon>
        <taxon>Phycomyces</taxon>
    </lineage>
</organism>
<dbReference type="VEuPathDB" id="FungiDB:PHYBLDRAFT_142486"/>
<keyword evidence="3" id="KW-1185">Reference proteome</keyword>
<evidence type="ECO:0000256" key="1">
    <source>
        <dbReference type="SAM" id="MobiDB-lite"/>
    </source>
</evidence>
<feature type="compositionally biased region" description="Polar residues" evidence="1">
    <location>
        <begin position="291"/>
        <end position="305"/>
    </location>
</feature>
<evidence type="ECO:0000313" key="3">
    <source>
        <dbReference type="Proteomes" id="UP000077315"/>
    </source>
</evidence>
<gene>
    <name evidence="2" type="ORF">PHYBLDRAFT_142486</name>
</gene>
<feature type="region of interest" description="Disordered" evidence="1">
    <location>
        <begin position="188"/>
        <end position="223"/>
    </location>
</feature>
<feature type="region of interest" description="Disordered" evidence="1">
    <location>
        <begin position="237"/>
        <end position="305"/>
    </location>
</feature>
<dbReference type="EMBL" id="KV440975">
    <property type="protein sequence ID" value="OAD76975.1"/>
    <property type="molecule type" value="Genomic_DNA"/>
</dbReference>
<feature type="compositionally biased region" description="Basic and acidic residues" evidence="1">
    <location>
        <begin position="251"/>
        <end position="262"/>
    </location>
</feature>
<dbReference type="Proteomes" id="UP000077315">
    <property type="component" value="Unassembled WGS sequence"/>
</dbReference>
<evidence type="ECO:0000313" key="2">
    <source>
        <dbReference type="EMBL" id="OAD76975.1"/>
    </source>
</evidence>
<sequence>MHPSIHPPPPISPNLLIDGPDGVEPRVKHGLLSKSTSARVACEPVVRIPVYYWLLSVVSSGGRGWYHLFWSVASASGTFLPVGLLLPTGRPFPPTSGPVISRQWTFLYSRRLPVAGDIYPTGRTFASCCFLLLLPGNPMVPFLPQNRRPCRDIKTPCQKPIRLTRSPTWAPQKRPHRPIRKAKVCARAKTNPAHKTGQCSKCAPEKGQTGPQDRPNRGAFLSKSKIWVVPPSLKAKSISKKGSNAKFQKQVPKEKPKTKSEAYTKSCKKNGHILSPPLQKDQKKSELEAYTKSSNPKGSNPKTEA</sequence>
<accession>A0A162XWX2</accession>
<dbReference type="RefSeq" id="XP_018295015.1">
    <property type="nucleotide sequence ID" value="XM_018430823.1"/>
</dbReference>
<dbReference type="InParanoid" id="A0A162XWX2"/>
<feature type="compositionally biased region" description="Basic and acidic residues" evidence="1">
    <location>
        <begin position="280"/>
        <end position="289"/>
    </location>
</feature>
<dbReference type="GeneID" id="28991729"/>
<reference evidence="3" key="1">
    <citation type="submission" date="2015-06" db="EMBL/GenBank/DDBJ databases">
        <title>Expansion of signal transduction pathways in fungi by whole-genome duplication.</title>
        <authorList>
            <consortium name="DOE Joint Genome Institute"/>
            <person name="Corrochano L.M."/>
            <person name="Kuo A."/>
            <person name="Marcet-Houben M."/>
            <person name="Polaino S."/>
            <person name="Salamov A."/>
            <person name="Villalobos J.M."/>
            <person name="Alvarez M.I."/>
            <person name="Avalos J."/>
            <person name="Benito E.P."/>
            <person name="Benoit I."/>
            <person name="Burger G."/>
            <person name="Camino L.P."/>
            <person name="Canovas D."/>
            <person name="Cerda-Olmedo E."/>
            <person name="Cheng J.-F."/>
            <person name="Dominguez A."/>
            <person name="Elias M."/>
            <person name="Eslava A.P."/>
            <person name="Glaser F."/>
            <person name="Grimwood J."/>
            <person name="Gutierrez G."/>
            <person name="Heitman J."/>
            <person name="Henrissat B."/>
            <person name="Iturriaga E.A."/>
            <person name="Lang B.F."/>
            <person name="Lavin J.L."/>
            <person name="Lee S."/>
            <person name="Li W."/>
            <person name="Lindquist E."/>
            <person name="Lopez-Garcia S."/>
            <person name="Luque E.M."/>
            <person name="Marcos A.T."/>
            <person name="Martin J."/>
            <person name="McCluskey K."/>
            <person name="Medina H.R."/>
            <person name="Miralles-Duran A."/>
            <person name="Miyazaki A."/>
            <person name="Munoz-Torres E."/>
            <person name="Oguiza J.A."/>
            <person name="Ohm R."/>
            <person name="Olmedo M."/>
            <person name="Orejas M."/>
            <person name="Ortiz-Castellanos L."/>
            <person name="Pisabarro A.G."/>
            <person name="Rodriguez-Romero J."/>
            <person name="Ruiz-Herrera J."/>
            <person name="Ruiz-Vazquez R."/>
            <person name="Sanz C."/>
            <person name="Schackwitz W."/>
            <person name="Schmutz J."/>
            <person name="Shahriari M."/>
            <person name="Shelest E."/>
            <person name="Silva-Franco F."/>
            <person name="Soanes D."/>
            <person name="Syed K."/>
            <person name="Tagua V.G."/>
            <person name="Talbot N.J."/>
            <person name="Thon M."/>
            <person name="De vries R.P."/>
            <person name="Wiebenga A."/>
            <person name="Yadav J.S."/>
            <person name="Braun E.L."/>
            <person name="Baker S."/>
            <person name="Garre V."/>
            <person name="Horwitz B."/>
            <person name="Torres-Martinez S."/>
            <person name="Idnurm A."/>
            <person name="Herrera-Estrella A."/>
            <person name="Gabaldon T."/>
            <person name="Grigoriev I.V."/>
        </authorList>
    </citation>
    <scope>NUCLEOTIDE SEQUENCE [LARGE SCALE GENOMIC DNA]</scope>
    <source>
        <strain evidence="3">NRRL 1555(-)</strain>
    </source>
</reference>
<protein>
    <submittedName>
        <fullName evidence="2">Uncharacterized protein</fullName>
    </submittedName>
</protein>
<dbReference type="AlphaFoldDB" id="A0A162XWX2"/>
<proteinExistence type="predicted"/>